<feature type="transmembrane region" description="Helical" evidence="1">
    <location>
        <begin position="56"/>
        <end position="79"/>
    </location>
</feature>
<feature type="transmembrane region" description="Helical" evidence="1">
    <location>
        <begin position="108"/>
        <end position="124"/>
    </location>
</feature>
<sequence length="259" mass="29446">MCTLLLKGNVIMEEKKLRQYDFITSIILLLFGLWELTEAFKMPMKESYGGVQSTWYVSPALLPLFIGGGILFLGMILLINSVKTGGASSFIEGVKHTKSIQVSEKTKRIFTIVLGFASLIYLYIPRIDFYLSLALFLFFVCSAFYADNEVIRKKITRHYLVVCLIFIVLIATGLDAVLKGILKYNMDILILLFLVYLNILSRVIGKKLEIPSKIFRQVTLVSVFVPLALCPLFRYFLLVPLPVEGGIIKLMNLIYYTIR</sequence>
<feature type="transmembrane region" description="Helical" evidence="1">
    <location>
        <begin position="20"/>
        <end position="36"/>
    </location>
</feature>
<evidence type="ECO:0000259" key="2">
    <source>
        <dbReference type="Pfam" id="PF07331"/>
    </source>
</evidence>
<dbReference type="Proteomes" id="UP000324209">
    <property type="component" value="Chromosome"/>
</dbReference>
<dbReference type="Pfam" id="PF07331">
    <property type="entry name" value="TctB"/>
    <property type="match status" value="1"/>
</dbReference>
<feature type="transmembrane region" description="Helical" evidence="1">
    <location>
        <begin position="159"/>
        <end position="182"/>
    </location>
</feature>
<feature type="transmembrane region" description="Helical" evidence="1">
    <location>
        <begin position="130"/>
        <end position="147"/>
    </location>
</feature>
<evidence type="ECO:0000313" key="4">
    <source>
        <dbReference type="Proteomes" id="UP000324209"/>
    </source>
</evidence>
<evidence type="ECO:0000256" key="1">
    <source>
        <dbReference type="SAM" id="Phobius"/>
    </source>
</evidence>
<dbReference type="OrthoDB" id="7824936at2"/>
<dbReference type="EMBL" id="CP036150">
    <property type="protein sequence ID" value="QEN08144.1"/>
    <property type="molecule type" value="Genomic_DNA"/>
</dbReference>
<feature type="domain" description="DUF1468" evidence="2">
    <location>
        <begin position="23"/>
        <end position="178"/>
    </location>
</feature>
<name>A0A5C1QNL2_9SPIO</name>
<keyword evidence="1" id="KW-1133">Transmembrane helix</keyword>
<dbReference type="InterPro" id="IPR009936">
    <property type="entry name" value="DUF1468"/>
</dbReference>
<evidence type="ECO:0000313" key="3">
    <source>
        <dbReference type="EMBL" id="QEN08144.1"/>
    </source>
</evidence>
<proteinExistence type="predicted"/>
<gene>
    <name evidence="3" type="ORF">EXM22_09145</name>
</gene>
<keyword evidence="1" id="KW-0472">Membrane</keyword>
<keyword evidence="1" id="KW-0812">Transmembrane</keyword>
<feature type="transmembrane region" description="Helical" evidence="1">
    <location>
        <begin position="217"/>
        <end position="237"/>
    </location>
</feature>
<accession>A0A5C1QNL2</accession>
<dbReference type="AlphaFoldDB" id="A0A5C1QNL2"/>
<organism evidence="3 4">
    <name type="scientific">Oceanispirochaeta crateris</name>
    <dbReference type="NCBI Taxonomy" id="2518645"/>
    <lineage>
        <taxon>Bacteria</taxon>
        <taxon>Pseudomonadati</taxon>
        <taxon>Spirochaetota</taxon>
        <taxon>Spirochaetia</taxon>
        <taxon>Spirochaetales</taxon>
        <taxon>Spirochaetaceae</taxon>
        <taxon>Oceanispirochaeta</taxon>
    </lineage>
</organism>
<protein>
    <recommendedName>
        <fullName evidence="2">DUF1468 domain-containing protein</fullName>
    </recommendedName>
</protein>
<dbReference type="KEGG" id="ock:EXM22_09145"/>
<keyword evidence="4" id="KW-1185">Reference proteome</keyword>
<reference evidence="3 4" key="1">
    <citation type="submission" date="2019-02" db="EMBL/GenBank/DDBJ databases">
        <title>Complete Genome Sequence and Methylome Analysis of free living Spirochaetas.</title>
        <authorList>
            <person name="Fomenkov A."/>
            <person name="Dubinina G."/>
            <person name="Leshcheva N."/>
            <person name="Mikheeva N."/>
            <person name="Grabovich M."/>
            <person name="Vincze T."/>
            <person name="Roberts R.J."/>
        </authorList>
    </citation>
    <scope>NUCLEOTIDE SEQUENCE [LARGE SCALE GENOMIC DNA]</scope>
    <source>
        <strain evidence="3 4">K2</strain>
    </source>
</reference>
<feature type="transmembrane region" description="Helical" evidence="1">
    <location>
        <begin position="188"/>
        <end position="205"/>
    </location>
</feature>